<keyword evidence="3" id="KW-1185">Reference proteome</keyword>
<feature type="domain" description="NmrA-like" evidence="1">
    <location>
        <begin position="4"/>
        <end position="235"/>
    </location>
</feature>
<dbReference type="PANTHER" id="PTHR43162:SF1">
    <property type="entry name" value="PRESTALK A DIFFERENTIATION PROTEIN A"/>
    <property type="match status" value="1"/>
</dbReference>
<dbReference type="InterPro" id="IPR008030">
    <property type="entry name" value="NmrA-like"/>
</dbReference>
<dbReference type="Proteomes" id="UP001152321">
    <property type="component" value="Unassembled WGS sequence"/>
</dbReference>
<dbReference type="EMBL" id="JANRMI010000007">
    <property type="protein sequence ID" value="MDG0818272.1"/>
    <property type="molecule type" value="Genomic_DNA"/>
</dbReference>
<dbReference type="Gene3D" id="3.90.25.10">
    <property type="entry name" value="UDP-galactose 4-epimerase, domain 1"/>
    <property type="match status" value="1"/>
</dbReference>
<evidence type="ECO:0000259" key="1">
    <source>
        <dbReference type="Pfam" id="PF05368"/>
    </source>
</evidence>
<organism evidence="2 3">
    <name type="scientific">Bdellovibrio svalbardensis</name>
    <dbReference type="NCBI Taxonomy" id="2972972"/>
    <lineage>
        <taxon>Bacteria</taxon>
        <taxon>Pseudomonadati</taxon>
        <taxon>Bdellovibrionota</taxon>
        <taxon>Bdellovibrionia</taxon>
        <taxon>Bdellovibrionales</taxon>
        <taxon>Pseudobdellovibrionaceae</taxon>
        <taxon>Bdellovibrio</taxon>
    </lineage>
</organism>
<dbReference type="SUPFAM" id="SSF51735">
    <property type="entry name" value="NAD(P)-binding Rossmann-fold domains"/>
    <property type="match status" value="1"/>
</dbReference>
<evidence type="ECO:0000313" key="3">
    <source>
        <dbReference type="Proteomes" id="UP001152321"/>
    </source>
</evidence>
<evidence type="ECO:0000313" key="2">
    <source>
        <dbReference type="EMBL" id="MDG0818272.1"/>
    </source>
</evidence>
<protein>
    <submittedName>
        <fullName evidence="2">SDR family oxidoreductase</fullName>
    </submittedName>
</protein>
<dbReference type="InterPro" id="IPR036291">
    <property type="entry name" value="NAD(P)-bd_dom_sf"/>
</dbReference>
<name>A0ABT6DN24_9BACT</name>
<sequence>MAWKIMVTGATGIVGREIVRRLHQREVEFVAACRQEGAFPEDIKNISLDYANPATLDQAFRNVDVLFLLIPFADSMREWAENAVGAARRAGVKLIVRTSALGADPGSPYLWLRTEGEINRMLSESGVPSVLIKTNSFMQNFDRLYGEALRQGALYLPEGEGRTSFVDVGDLANVVTEILVNPFNHLGREYSITGGRALSNAEALSILSTRCARRISYVPVTEEITRKALKKIGASSWWIEFVLSRHRSVRDGEGEEVTNTFQELTGLEPRTFEDYSEELAESLLVRPGGVDLH</sequence>
<reference evidence="2" key="1">
    <citation type="submission" date="2022-08" db="EMBL/GenBank/DDBJ databases">
        <title>Novel Bdellovibrio Species Isolated from Svalbard: Designation Bdellovibrio svalbardensis.</title>
        <authorList>
            <person name="Mitchell R.J."/>
            <person name="Choi S.Y."/>
        </authorList>
    </citation>
    <scope>NUCLEOTIDE SEQUENCE</scope>
    <source>
        <strain evidence="2">PAP01</strain>
    </source>
</reference>
<dbReference type="PANTHER" id="PTHR43162">
    <property type="match status" value="1"/>
</dbReference>
<proteinExistence type="predicted"/>
<dbReference type="Pfam" id="PF05368">
    <property type="entry name" value="NmrA"/>
    <property type="match status" value="1"/>
</dbReference>
<gene>
    <name evidence="2" type="ORF">NWE73_17960</name>
</gene>
<dbReference type="CDD" id="cd05269">
    <property type="entry name" value="TMR_SDR_a"/>
    <property type="match status" value="1"/>
</dbReference>
<dbReference type="RefSeq" id="WP_277579747.1">
    <property type="nucleotide sequence ID" value="NZ_JANRMI010000007.1"/>
</dbReference>
<dbReference type="Gene3D" id="3.40.50.720">
    <property type="entry name" value="NAD(P)-binding Rossmann-like Domain"/>
    <property type="match status" value="1"/>
</dbReference>
<accession>A0ABT6DN24</accession>
<comment type="caution">
    <text evidence="2">The sequence shown here is derived from an EMBL/GenBank/DDBJ whole genome shotgun (WGS) entry which is preliminary data.</text>
</comment>
<dbReference type="InterPro" id="IPR051604">
    <property type="entry name" value="Ergot_Alk_Oxidoreductase"/>
</dbReference>